<evidence type="ECO:0000313" key="2">
    <source>
        <dbReference type="Proteomes" id="UP000221957"/>
    </source>
</evidence>
<evidence type="ECO:0000313" key="1">
    <source>
        <dbReference type="EMBL" id="ASR77627.1"/>
    </source>
</evidence>
<name>A0A222Z125_9CAUD</name>
<organism evidence="1 2">
    <name type="scientific">Streptomyces phage Paradiddles</name>
    <dbReference type="NCBI Taxonomy" id="2023993"/>
    <lineage>
        <taxon>Viruses</taxon>
        <taxon>Duplodnaviria</taxon>
        <taxon>Heunggongvirae</taxon>
        <taxon>Uroviricota</taxon>
        <taxon>Caudoviricetes</taxon>
        <taxon>Stanwilliamsviridae</taxon>
        <taxon>Boydwoodruffvirinae</taxon>
        <taxon>Samistivirus</taxon>
        <taxon>Samistivirus paradiddles</taxon>
    </lineage>
</organism>
<gene>
    <name evidence="1" type="ORF">SEA_PARADIDDLES_196</name>
</gene>
<proteinExistence type="predicted"/>
<dbReference type="Proteomes" id="UP000221957">
    <property type="component" value="Segment"/>
</dbReference>
<reference evidence="1 2" key="1">
    <citation type="submission" date="2017-06" db="EMBL/GenBank/DDBJ databases">
        <authorList>
            <person name="Calovich-Benne C.K."/>
            <person name="Green B.Y."/>
            <person name="Gonzales J.C."/>
            <person name="Martinez A.D."/>
            <person name="Suri N."/>
            <person name="Nayek S."/>
            <person name="Bhuiyan S."/>
            <person name="Hughes L.E."/>
            <person name="Garlena R.A."/>
            <person name="Russell D.A."/>
            <person name="Pope W.H."/>
            <person name="Jacobs-Sera D."/>
            <person name="Hendrix R.W."/>
            <person name="Hatfull G.F."/>
        </authorList>
    </citation>
    <scope>NUCLEOTIDE SEQUENCE [LARGE SCALE GENOMIC DNA]</scope>
</reference>
<protein>
    <submittedName>
        <fullName evidence="1">Uncharacterized protein</fullName>
    </submittedName>
</protein>
<sequence>MALGDAVQIAMASYQLVYPDAPYEWLEKAAKETLYWSARVTNPTLEQMEAHEARVRHMCTTGEWNV</sequence>
<accession>A0A222Z125</accession>
<keyword evidence="2" id="KW-1185">Reference proteome</keyword>
<dbReference type="EMBL" id="MF347637">
    <property type="protein sequence ID" value="ASR77627.1"/>
    <property type="molecule type" value="Genomic_DNA"/>
</dbReference>